<dbReference type="InterPro" id="IPR035979">
    <property type="entry name" value="RBD_domain_sf"/>
</dbReference>
<gene>
    <name evidence="2" type="ORF">L201_003869</name>
</gene>
<protein>
    <recommendedName>
        <fullName evidence="4">RRM domain-containing protein</fullName>
    </recommendedName>
</protein>
<organism evidence="2 3">
    <name type="scientific">Kwoniella dendrophila CBS 6074</name>
    <dbReference type="NCBI Taxonomy" id="1295534"/>
    <lineage>
        <taxon>Eukaryota</taxon>
        <taxon>Fungi</taxon>
        <taxon>Dikarya</taxon>
        <taxon>Basidiomycota</taxon>
        <taxon>Agaricomycotina</taxon>
        <taxon>Tremellomycetes</taxon>
        <taxon>Tremellales</taxon>
        <taxon>Cryptococcaceae</taxon>
        <taxon>Kwoniella</taxon>
    </lineage>
</organism>
<evidence type="ECO:0008006" key="4">
    <source>
        <dbReference type="Google" id="ProtNLM"/>
    </source>
</evidence>
<evidence type="ECO:0000313" key="3">
    <source>
        <dbReference type="Proteomes" id="UP001355207"/>
    </source>
</evidence>
<reference evidence="2 3" key="1">
    <citation type="submission" date="2024-01" db="EMBL/GenBank/DDBJ databases">
        <title>Comparative genomics of Cryptococcus and Kwoniella reveals pathogenesis evolution and contrasting modes of karyotype evolution via chromosome fusion or intercentromeric recombination.</title>
        <authorList>
            <person name="Coelho M.A."/>
            <person name="David-Palma M."/>
            <person name="Shea T."/>
            <person name="Bowers K."/>
            <person name="McGinley-Smith S."/>
            <person name="Mohammad A.W."/>
            <person name="Gnirke A."/>
            <person name="Yurkov A.M."/>
            <person name="Nowrousian M."/>
            <person name="Sun S."/>
            <person name="Cuomo C.A."/>
            <person name="Heitman J."/>
        </authorList>
    </citation>
    <scope>NUCLEOTIDE SEQUENCE [LARGE SCALE GENOMIC DNA]</scope>
    <source>
        <strain evidence="2 3">CBS 6074</strain>
    </source>
</reference>
<dbReference type="GO" id="GO:0003676">
    <property type="term" value="F:nucleic acid binding"/>
    <property type="evidence" value="ECO:0007669"/>
    <property type="project" value="InterPro"/>
</dbReference>
<accession>A0AAX4JVL8</accession>
<dbReference type="GeneID" id="91094539"/>
<evidence type="ECO:0000313" key="2">
    <source>
        <dbReference type="EMBL" id="WWC88954.1"/>
    </source>
</evidence>
<dbReference type="AlphaFoldDB" id="A0AAX4JVL8"/>
<dbReference type="EMBL" id="CP144102">
    <property type="protein sequence ID" value="WWC88954.1"/>
    <property type="molecule type" value="Genomic_DNA"/>
</dbReference>
<keyword evidence="3" id="KW-1185">Reference proteome</keyword>
<evidence type="ECO:0000256" key="1">
    <source>
        <dbReference type="SAM" id="MobiDB-lite"/>
    </source>
</evidence>
<dbReference type="Proteomes" id="UP001355207">
    <property type="component" value="Chromosome 5"/>
</dbReference>
<proteinExistence type="predicted"/>
<dbReference type="SUPFAM" id="SSF54928">
    <property type="entry name" value="RNA-binding domain, RBD"/>
    <property type="match status" value="1"/>
</dbReference>
<sequence length="200" mass="22715">MIEPMDIDLSLDEIIAKKRAEERASRRLENRPTPYKKPIPTGPRKASTSINTVKETFNSDKANNNIIKPHLKTSLSFTEIKSKYKDPSFPSFAHAPLKATPDNLKTPCREVSIGTFSRDITPAQIRDLIQSTIGPVQELRLDSKGIAWVRMLRWQGWETFTFFNGKVLDGNQRLEVRVYPLRSVPPGSQAVQNGRRGSRR</sequence>
<dbReference type="RefSeq" id="XP_066075717.1">
    <property type="nucleotide sequence ID" value="XM_066219620.1"/>
</dbReference>
<feature type="region of interest" description="Disordered" evidence="1">
    <location>
        <begin position="22"/>
        <end position="48"/>
    </location>
</feature>
<name>A0AAX4JVL8_9TREE</name>